<evidence type="ECO:0000256" key="6">
    <source>
        <dbReference type="ARBA" id="ARBA00022692"/>
    </source>
</evidence>
<evidence type="ECO:0000256" key="10">
    <source>
        <dbReference type="RuleBase" id="RU364125"/>
    </source>
</evidence>
<sequence length="167" mass="18151">MAEDNNENKGKGSKKKLIIILAAVVLLLVVGGAAFFLLMGGDEPSEAEAKPVTPTEAIYVKIRTLEGRPMFVAGLQNPAGTQHFIQVYAEAKTRNPAVETVLNTHMPLFVARLNTLFTTSNPDSLRTVEGVRALQQESTELVRRLVSERGGPGDAVEIVLFTDFVMQ</sequence>
<dbReference type="Proteomes" id="UP000250744">
    <property type="component" value="Unassembled WGS sequence"/>
</dbReference>
<keyword evidence="4" id="KW-1003">Cell membrane</keyword>
<comment type="function">
    <text evidence="1 10">Controls the rotational direction of flagella during chemotaxis.</text>
</comment>
<comment type="subcellular location">
    <subcellularLocation>
        <location evidence="10">Cell inner membrane</location>
    </subcellularLocation>
    <subcellularLocation>
        <location evidence="2">Cell membrane</location>
        <topology evidence="2">Single-pass membrane protein</topology>
    </subcellularLocation>
</comment>
<keyword evidence="5 10" id="KW-0145">Chemotaxis</keyword>
<comment type="similarity">
    <text evidence="3 10">Belongs to the FliL family.</text>
</comment>
<reference evidence="11 12" key="1">
    <citation type="submission" date="2018-06" db="EMBL/GenBank/DDBJ databases">
        <title>Nitrincola tibetense sp. nov., isolated from Lake XuguoCo on Tibetan Plateau.</title>
        <authorList>
            <person name="Xing P."/>
        </authorList>
    </citation>
    <scope>NUCLEOTIDE SEQUENCE [LARGE SCALE GENOMIC DNA]</scope>
    <source>
        <strain evidence="12">xg18</strain>
    </source>
</reference>
<dbReference type="GO" id="GO:0071978">
    <property type="term" value="P:bacterial-type flagellum-dependent swarming motility"/>
    <property type="evidence" value="ECO:0007669"/>
    <property type="project" value="TreeGrafter"/>
</dbReference>
<dbReference type="RefSeq" id="WP_112160593.1">
    <property type="nucleotide sequence ID" value="NZ_QKRX01000021.1"/>
</dbReference>
<dbReference type="PANTHER" id="PTHR35091">
    <property type="entry name" value="FLAGELLAR PROTEIN FLIL"/>
    <property type="match status" value="1"/>
</dbReference>
<gene>
    <name evidence="11" type="ORF">DN062_17525</name>
</gene>
<keyword evidence="9 10" id="KW-0472">Membrane</keyword>
<keyword evidence="10" id="KW-0997">Cell inner membrane</keyword>
<keyword evidence="11" id="KW-0966">Cell projection</keyword>
<proteinExistence type="inferred from homology"/>
<comment type="caution">
    <text evidence="11">The sequence shown here is derived from an EMBL/GenBank/DDBJ whole genome shotgun (WGS) entry which is preliminary data.</text>
</comment>
<dbReference type="InterPro" id="IPR005503">
    <property type="entry name" value="FliL"/>
</dbReference>
<evidence type="ECO:0000256" key="4">
    <source>
        <dbReference type="ARBA" id="ARBA00022475"/>
    </source>
</evidence>
<dbReference type="EMBL" id="QKRX01000021">
    <property type="protein sequence ID" value="RAU16567.1"/>
    <property type="molecule type" value="Genomic_DNA"/>
</dbReference>
<keyword evidence="11" id="KW-0282">Flagellum</keyword>
<dbReference type="GO" id="GO:0006935">
    <property type="term" value="P:chemotaxis"/>
    <property type="evidence" value="ECO:0007669"/>
    <property type="project" value="UniProtKB-KW"/>
</dbReference>
<dbReference type="OrthoDB" id="5616092at2"/>
<evidence type="ECO:0000256" key="7">
    <source>
        <dbReference type="ARBA" id="ARBA00022779"/>
    </source>
</evidence>
<dbReference type="AlphaFoldDB" id="A0A364NI58"/>
<evidence type="ECO:0000256" key="8">
    <source>
        <dbReference type="ARBA" id="ARBA00022989"/>
    </source>
</evidence>
<organism evidence="11 12">
    <name type="scientific">Nitrincola tibetensis</name>
    <dbReference type="NCBI Taxonomy" id="2219697"/>
    <lineage>
        <taxon>Bacteria</taxon>
        <taxon>Pseudomonadati</taxon>
        <taxon>Pseudomonadota</taxon>
        <taxon>Gammaproteobacteria</taxon>
        <taxon>Oceanospirillales</taxon>
        <taxon>Oceanospirillaceae</taxon>
        <taxon>Nitrincola</taxon>
    </lineage>
</organism>
<keyword evidence="6 10" id="KW-0812">Transmembrane</keyword>
<keyword evidence="12" id="KW-1185">Reference proteome</keyword>
<accession>A0A364NI58</accession>
<name>A0A364NI58_9GAMM</name>
<keyword evidence="8 10" id="KW-1133">Transmembrane helix</keyword>
<evidence type="ECO:0000256" key="1">
    <source>
        <dbReference type="ARBA" id="ARBA00002254"/>
    </source>
</evidence>
<dbReference type="GO" id="GO:0009425">
    <property type="term" value="C:bacterial-type flagellum basal body"/>
    <property type="evidence" value="ECO:0007669"/>
    <property type="project" value="InterPro"/>
</dbReference>
<keyword evidence="7 10" id="KW-0283">Flagellar rotation</keyword>
<dbReference type="PANTHER" id="PTHR35091:SF2">
    <property type="entry name" value="FLAGELLAR PROTEIN FLIL"/>
    <property type="match status" value="1"/>
</dbReference>
<evidence type="ECO:0000256" key="3">
    <source>
        <dbReference type="ARBA" id="ARBA00008281"/>
    </source>
</evidence>
<keyword evidence="11" id="KW-0969">Cilium</keyword>
<dbReference type="Pfam" id="PF03748">
    <property type="entry name" value="FliL"/>
    <property type="match status" value="1"/>
</dbReference>
<evidence type="ECO:0000313" key="11">
    <source>
        <dbReference type="EMBL" id="RAU16567.1"/>
    </source>
</evidence>
<evidence type="ECO:0000256" key="2">
    <source>
        <dbReference type="ARBA" id="ARBA00004162"/>
    </source>
</evidence>
<evidence type="ECO:0000256" key="9">
    <source>
        <dbReference type="ARBA" id="ARBA00023136"/>
    </source>
</evidence>
<feature type="transmembrane region" description="Helical" evidence="10">
    <location>
        <begin position="17"/>
        <end position="39"/>
    </location>
</feature>
<evidence type="ECO:0000313" key="12">
    <source>
        <dbReference type="Proteomes" id="UP000250744"/>
    </source>
</evidence>
<protein>
    <recommendedName>
        <fullName evidence="10">Flagellar protein FliL</fullName>
    </recommendedName>
</protein>
<dbReference type="GO" id="GO:0005886">
    <property type="term" value="C:plasma membrane"/>
    <property type="evidence" value="ECO:0007669"/>
    <property type="project" value="UniProtKB-SubCell"/>
</dbReference>
<evidence type="ECO:0000256" key="5">
    <source>
        <dbReference type="ARBA" id="ARBA00022500"/>
    </source>
</evidence>